<comment type="caution">
    <text evidence="1">The sequence shown here is derived from an EMBL/GenBank/DDBJ whole genome shotgun (WGS) entry which is preliminary data.</text>
</comment>
<reference evidence="1 2" key="1">
    <citation type="submission" date="2012-12" db="EMBL/GenBank/DDBJ databases">
        <title>Genome assembly of Fulvivirga imtechensis AK7.</title>
        <authorList>
            <person name="Nupur N."/>
            <person name="Khatri I."/>
            <person name="Kumar R."/>
            <person name="Subramanian S."/>
            <person name="Pinnaka A."/>
        </authorList>
    </citation>
    <scope>NUCLEOTIDE SEQUENCE [LARGE SCALE GENOMIC DNA]</scope>
    <source>
        <strain evidence="1 2">AK7</strain>
    </source>
</reference>
<dbReference type="OrthoDB" id="5344363at2"/>
<evidence type="ECO:0008006" key="3">
    <source>
        <dbReference type="Google" id="ProtNLM"/>
    </source>
</evidence>
<dbReference type="AlphaFoldDB" id="L8JGK9"/>
<name>L8JGK9_9BACT</name>
<proteinExistence type="predicted"/>
<protein>
    <recommendedName>
        <fullName evidence="3">Rho-binding antiterminator</fullName>
    </recommendedName>
</protein>
<dbReference type="RefSeq" id="WP_009583794.1">
    <property type="nucleotide sequence ID" value="NZ_AMZN01000177.1"/>
</dbReference>
<dbReference type="eggNOG" id="ENOG50331NR">
    <property type="taxonomic scope" value="Bacteria"/>
</dbReference>
<sequence length="84" mass="9799">MDQDFYSLLKEAVDRQRYIKLQYFTDIREFITTMSVAKALSSERNKGEYLTLASGEEIRLDGIVRIDDTVAPQYKDIMDFTCDC</sequence>
<evidence type="ECO:0000313" key="1">
    <source>
        <dbReference type="EMBL" id="ELR68011.1"/>
    </source>
</evidence>
<organism evidence="1 2">
    <name type="scientific">Fulvivirga imtechensis AK7</name>
    <dbReference type="NCBI Taxonomy" id="1237149"/>
    <lineage>
        <taxon>Bacteria</taxon>
        <taxon>Pseudomonadati</taxon>
        <taxon>Bacteroidota</taxon>
        <taxon>Cytophagia</taxon>
        <taxon>Cytophagales</taxon>
        <taxon>Fulvivirgaceae</taxon>
        <taxon>Fulvivirga</taxon>
    </lineage>
</organism>
<dbReference type="STRING" id="1237149.C900_01274"/>
<keyword evidence="2" id="KW-1185">Reference proteome</keyword>
<dbReference type="Proteomes" id="UP000011135">
    <property type="component" value="Unassembled WGS sequence"/>
</dbReference>
<accession>L8JGK9</accession>
<gene>
    <name evidence="1" type="ORF">C900_01274</name>
</gene>
<dbReference type="EMBL" id="AMZN01000177">
    <property type="protein sequence ID" value="ELR68011.1"/>
    <property type="molecule type" value="Genomic_DNA"/>
</dbReference>
<evidence type="ECO:0000313" key="2">
    <source>
        <dbReference type="Proteomes" id="UP000011135"/>
    </source>
</evidence>